<dbReference type="PANTHER" id="PTHR30055:SF151">
    <property type="entry name" value="TRANSCRIPTIONAL REGULATORY PROTEIN"/>
    <property type="match status" value="1"/>
</dbReference>
<organism evidence="6 7">
    <name type="scientific">Stackebrandtia nassauensis (strain DSM 44728 / CIP 108903 / NRRL B-16338 / NBRC 102104 / LLR-40K-21)</name>
    <dbReference type="NCBI Taxonomy" id="446470"/>
    <lineage>
        <taxon>Bacteria</taxon>
        <taxon>Bacillati</taxon>
        <taxon>Actinomycetota</taxon>
        <taxon>Actinomycetes</taxon>
        <taxon>Glycomycetales</taxon>
        <taxon>Glycomycetaceae</taxon>
        <taxon>Stackebrandtia</taxon>
    </lineage>
</organism>
<dbReference type="AlphaFoldDB" id="D3PVB9"/>
<keyword evidence="3" id="KW-0804">Transcription</keyword>
<protein>
    <submittedName>
        <fullName evidence="6">Transcriptional regulator, TetR family</fullName>
    </submittedName>
</protein>
<dbReference type="InterPro" id="IPR036271">
    <property type="entry name" value="Tet_transcr_reg_TetR-rel_C_sf"/>
</dbReference>
<dbReference type="InterPro" id="IPR004111">
    <property type="entry name" value="Repressor_TetR_C"/>
</dbReference>
<dbReference type="InterPro" id="IPR009057">
    <property type="entry name" value="Homeodomain-like_sf"/>
</dbReference>
<dbReference type="RefSeq" id="WP_013016743.1">
    <property type="nucleotide sequence ID" value="NC_013947.1"/>
</dbReference>
<accession>D3PVB9</accession>
<dbReference type="Proteomes" id="UP000000844">
    <property type="component" value="Chromosome"/>
</dbReference>
<dbReference type="SUPFAM" id="SSF48498">
    <property type="entry name" value="Tetracyclin repressor-like, C-terminal domain"/>
    <property type="match status" value="1"/>
</dbReference>
<dbReference type="GO" id="GO:0003700">
    <property type="term" value="F:DNA-binding transcription factor activity"/>
    <property type="evidence" value="ECO:0007669"/>
    <property type="project" value="TreeGrafter"/>
</dbReference>
<feature type="DNA-binding region" description="H-T-H motif" evidence="4">
    <location>
        <begin position="79"/>
        <end position="98"/>
    </location>
</feature>
<dbReference type="GO" id="GO:0000976">
    <property type="term" value="F:transcription cis-regulatory region binding"/>
    <property type="evidence" value="ECO:0007669"/>
    <property type="project" value="TreeGrafter"/>
</dbReference>
<dbReference type="PANTHER" id="PTHR30055">
    <property type="entry name" value="HTH-TYPE TRANSCRIPTIONAL REGULATOR RUTR"/>
    <property type="match status" value="1"/>
</dbReference>
<evidence type="ECO:0000256" key="1">
    <source>
        <dbReference type="ARBA" id="ARBA00023015"/>
    </source>
</evidence>
<dbReference type="Pfam" id="PF02909">
    <property type="entry name" value="TetR_C_1"/>
    <property type="match status" value="1"/>
</dbReference>
<feature type="domain" description="HTH tetR-type" evidence="5">
    <location>
        <begin position="56"/>
        <end position="116"/>
    </location>
</feature>
<dbReference type="KEGG" id="sna:Snas_1468"/>
<dbReference type="STRING" id="446470.Snas_1468"/>
<keyword evidence="1" id="KW-0805">Transcription regulation</keyword>
<gene>
    <name evidence="6" type="ordered locus">Snas_1468</name>
</gene>
<dbReference type="InterPro" id="IPR050109">
    <property type="entry name" value="HTH-type_TetR-like_transc_reg"/>
</dbReference>
<evidence type="ECO:0000259" key="5">
    <source>
        <dbReference type="PROSITE" id="PS50977"/>
    </source>
</evidence>
<evidence type="ECO:0000313" key="7">
    <source>
        <dbReference type="Proteomes" id="UP000000844"/>
    </source>
</evidence>
<dbReference type="EMBL" id="CP001778">
    <property type="protein sequence ID" value="ADD41172.1"/>
    <property type="molecule type" value="Genomic_DNA"/>
</dbReference>
<name>D3PVB9_STANL</name>
<dbReference type="GO" id="GO:0045892">
    <property type="term" value="P:negative regulation of DNA-templated transcription"/>
    <property type="evidence" value="ECO:0007669"/>
    <property type="project" value="InterPro"/>
</dbReference>
<dbReference type="Gene3D" id="1.10.10.60">
    <property type="entry name" value="Homeodomain-like"/>
    <property type="match status" value="1"/>
</dbReference>
<proteinExistence type="predicted"/>
<dbReference type="PROSITE" id="PS50977">
    <property type="entry name" value="HTH_TETR_2"/>
    <property type="match status" value="1"/>
</dbReference>
<evidence type="ECO:0000313" key="6">
    <source>
        <dbReference type="EMBL" id="ADD41172.1"/>
    </source>
</evidence>
<dbReference type="Gene3D" id="1.10.357.10">
    <property type="entry name" value="Tetracycline Repressor, domain 2"/>
    <property type="match status" value="1"/>
</dbReference>
<reference evidence="6 7" key="1">
    <citation type="journal article" date="2009" name="Stand. Genomic Sci.">
        <title>Complete genome sequence of Stackebrandtia nassauensis type strain (LLR-40K-21).</title>
        <authorList>
            <person name="Munk C."/>
            <person name="Lapidus A."/>
            <person name="Copeland A."/>
            <person name="Jando M."/>
            <person name="Mayilraj S."/>
            <person name="Glavina Del Rio T."/>
            <person name="Nolan M."/>
            <person name="Chen F."/>
            <person name="Lucas S."/>
            <person name="Tice H."/>
            <person name="Cheng J.F."/>
            <person name="Han C."/>
            <person name="Detter J.C."/>
            <person name="Bruce D."/>
            <person name="Goodwin L."/>
            <person name="Chain P."/>
            <person name="Pitluck S."/>
            <person name="Goker M."/>
            <person name="Ovchinikova G."/>
            <person name="Pati A."/>
            <person name="Ivanova N."/>
            <person name="Mavromatis K."/>
            <person name="Chen A."/>
            <person name="Palaniappan K."/>
            <person name="Land M."/>
            <person name="Hauser L."/>
            <person name="Chang Y.J."/>
            <person name="Jeffries C.D."/>
            <person name="Bristow J."/>
            <person name="Eisen J.A."/>
            <person name="Markowitz V."/>
            <person name="Hugenholtz P."/>
            <person name="Kyrpides N.C."/>
            <person name="Klenk H.P."/>
        </authorList>
    </citation>
    <scope>NUCLEOTIDE SEQUENCE [LARGE SCALE GENOMIC DNA]</scope>
    <source>
        <strain evidence="7">DSM 44728 / CIP 108903 / NRRL B-16338 / NBRC 102104 / LLR-40K-21</strain>
    </source>
</reference>
<dbReference type="SUPFAM" id="SSF46689">
    <property type="entry name" value="Homeodomain-like"/>
    <property type="match status" value="1"/>
</dbReference>
<dbReference type="InterPro" id="IPR001647">
    <property type="entry name" value="HTH_TetR"/>
</dbReference>
<sequence>MRCAHCDRPVERGVRGRPRRYCGRSCQARAYRARRDGTARTVARAPGGTGRVVSGRVDREAAVSAAIALADAEGLSAVSMRRLAARLDIAIVTLYRLVSSKDALVSMMMTRVLGQYQPPAAPPPDWRSRLRHEARQEWEMYRRYPWMLPMLATARPPLEGELLAAIDRSMAALYALDVDHRTAMAVYLVVDGFVQGAAQLLITEAESVRDTGMGQRAWWQQQQRRMAAAIDSGRYPWLTALAADDIGQGIDLDEWFAFGLERVLDGVAIWLEPRGVHHPPPLL</sequence>
<dbReference type="eggNOG" id="COG1309">
    <property type="taxonomic scope" value="Bacteria"/>
</dbReference>
<evidence type="ECO:0000256" key="2">
    <source>
        <dbReference type="ARBA" id="ARBA00023125"/>
    </source>
</evidence>
<evidence type="ECO:0000256" key="4">
    <source>
        <dbReference type="PROSITE-ProRule" id="PRU00335"/>
    </source>
</evidence>
<keyword evidence="2 4" id="KW-0238">DNA-binding</keyword>
<evidence type="ECO:0000256" key="3">
    <source>
        <dbReference type="ARBA" id="ARBA00023163"/>
    </source>
</evidence>
<keyword evidence="7" id="KW-1185">Reference proteome</keyword>
<dbReference type="Pfam" id="PF00440">
    <property type="entry name" value="TetR_N"/>
    <property type="match status" value="1"/>
</dbReference>
<dbReference type="HOGENOM" id="CLU_069543_0_0_11"/>